<name>A0A813JSE7_POLGL</name>
<reference evidence="2" key="1">
    <citation type="submission" date="2021-02" db="EMBL/GenBank/DDBJ databases">
        <authorList>
            <person name="Dougan E. K."/>
            <person name="Rhodes N."/>
            <person name="Thang M."/>
            <person name="Chan C."/>
        </authorList>
    </citation>
    <scope>NUCLEOTIDE SEQUENCE</scope>
</reference>
<protein>
    <submittedName>
        <fullName evidence="2">Uncharacterized protein</fullName>
    </submittedName>
</protein>
<feature type="transmembrane region" description="Helical" evidence="1">
    <location>
        <begin position="214"/>
        <end position="232"/>
    </location>
</feature>
<feature type="transmembrane region" description="Helical" evidence="1">
    <location>
        <begin position="188"/>
        <end position="207"/>
    </location>
</feature>
<feature type="transmembrane region" description="Helical" evidence="1">
    <location>
        <begin position="45"/>
        <end position="66"/>
    </location>
</feature>
<sequence length="269" mass="27888">VVGLGCTPPKALSGALQHFAAGILLSAVAQELVPPMVAAEGLEQNVAVIVGFSLGVLVMLLLGILLPEPEELPESKQSEEAIKRKQSKTAVAEICRRRTDSCSVSEQQEPLLGVSIVPQGSLPFPTAFLMAVVIDGCMDGLLLGIASAASESAGTVLAISLAIEMSFLGLTLATSLRGQPSSKALPAVLMSPIAIILAAAVGGYFAGLLASAEAFRIGLLSFGASALLFMVAEELLLEAHADGGEHVWWVDMQLYVGFLSSIYLSKLMG</sequence>
<evidence type="ECO:0000313" key="2">
    <source>
        <dbReference type="EMBL" id="CAE8683924.1"/>
    </source>
</evidence>
<proteinExistence type="predicted"/>
<evidence type="ECO:0000313" key="3">
    <source>
        <dbReference type="Proteomes" id="UP000626109"/>
    </source>
</evidence>
<feature type="non-terminal residue" evidence="2">
    <location>
        <position position="1"/>
    </location>
</feature>
<keyword evidence="1" id="KW-1133">Transmembrane helix</keyword>
<dbReference type="EMBL" id="CAJNNW010026245">
    <property type="protein sequence ID" value="CAE8683924.1"/>
    <property type="molecule type" value="Genomic_DNA"/>
</dbReference>
<dbReference type="Proteomes" id="UP000626109">
    <property type="component" value="Unassembled WGS sequence"/>
</dbReference>
<feature type="transmembrane region" description="Helical" evidence="1">
    <location>
        <begin position="127"/>
        <end position="149"/>
    </location>
</feature>
<keyword evidence="1" id="KW-0472">Membrane</keyword>
<dbReference type="AlphaFoldDB" id="A0A813JSE7"/>
<keyword evidence="1" id="KW-0812">Transmembrane</keyword>
<evidence type="ECO:0000256" key="1">
    <source>
        <dbReference type="SAM" id="Phobius"/>
    </source>
</evidence>
<feature type="transmembrane region" description="Helical" evidence="1">
    <location>
        <begin position="156"/>
        <end position="176"/>
    </location>
</feature>
<comment type="caution">
    <text evidence="2">The sequence shown here is derived from an EMBL/GenBank/DDBJ whole genome shotgun (WGS) entry which is preliminary data.</text>
</comment>
<gene>
    <name evidence="2" type="ORF">PGLA2088_LOCUS23705</name>
</gene>
<accession>A0A813JSE7</accession>
<feature type="transmembrane region" description="Helical" evidence="1">
    <location>
        <begin position="15"/>
        <end position="33"/>
    </location>
</feature>
<organism evidence="2 3">
    <name type="scientific">Polarella glacialis</name>
    <name type="common">Dinoflagellate</name>
    <dbReference type="NCBI Taxonomy" id="89957"/>
    <lineage>
        <taxon>Eukaryota</taxon>
        <taxon>Sar</taxon>
        <taxon>Alveolata</taxon>
        <taxon>Dinophyceae</taxon>
        <taxon>Suessiales</taxon>
        <taxon>Suessiaceae</taxon>
        <taxon>Polarella</taxon>
    </lineage>
</organism>
<feature type="transmembrane region" description="Helical" evidence="1">
    <location>
        <begin position="247"/>
        <end position="265"/>
    </location>
</feature>